<dbReference type="STRING" id="29170.A0A368G4Q2"/>
<organism evidence="1 2">
    <name type="scientific">Ancylostoma caninum</name>
    <name type="common">Dog hookworm</name>
    <dbReference type="NCBI Taxonomy" id="29170"/>
    <lineage>
        <taxon>Eukaryota</taxon>
        <taxon>Metazoa</taxon>
        <taxon>Ecdysozoa</taxon>
        <taxon>Nematoda</taxon>
        <taxon>Chromadorea</taxon>
        <taxon>Rhabditida</taxon>
        <taxon>Rhabditina</taxon>
        <taxon>Rhabditomorpha</taxon>
        <taxon>Strongyloidea</taxon>
        <taxon>Ancylostomatidae</taxon>
        <taxon>Ancylostomatinae</taxon>
        <taxon>Ancylostoma</taxon>
    </lineage>
</organism>
<evidence type="ECO:0000313" key="2">
    <source>
        <dbReference type="Proteomes" id="UP000252519"/>
    </source>
</evidence>
<name>A0A368G4Q2_ANCCA</name>
<keyword evidence="2" id="KW-1185">Reference proteome</keyword>
<evidence type="ECO:0008006" key="3">
    <source>
        <dbReference type="Google" id="ProtNLM"/>
    </source>
</evidence>
<gene>
    <name evidence="1" type="ORF">ANCCAN_15830</name>
</gene>
<dbReference type="EMBL" id="JOJR01000412">
    <property type="protein sequence ID" value="RCN38269.1"/>
    <property type="molecule type" value="Genomic_DNA"/>
</dbReference>
<dbReference type="InterPro" id="IPR036928">
    <property type="entry name" value="AS_sf"/>
</dbReference>
<protein>
    <recommendedName>
        <fullName evidence="3">Amidase domain-containing protein</fullName>
    </recommendedName>
</protein>
<reference evidence="1 2" key="1">
    <citation type="submission" date="2014-10" db="EMBL/GenBank/DDBJ databases">
        <title>Draft genome of the hookworm Ancylostoma caninum.</title>
        <authorList>
            <person name="Mitreva M."/>
        </authorList>
    </citation>
    <scope>NUCLEOTIDE SEQUENCE [LARGE SCALE GENOMIC DNA]</scope>
    <source>
        <strain evidence="1 2">Baltimore</strain>
    </source>
</reference>
<dbReference type="OrthoDB" id="6428749at2759"/>
<comment type="caution">
    <text evidence="1">The sequence shown here is derived from an EMBL/GenBank/DDBJ whole genome shotgun (WGS) entry which is preliminary data.</text>
</comment>
<dbReference type="InterPro" id="IPR052096">
    <property type="entry name" value="Endocannabinoid_amidase"/>
</dbReference>
<dbReference type="Proteomes" id="UP000252519">
    <property type="component" value="Unassembled WGS sequence"/>
</dbReference>
<dbReference type="SUPFAM" id="SSF75304">
    <property type="entry name" value="Amidase signature (AS) enzymes"/>
    <property type="match status" value="1"/>
</dbReference>
<dbReference type="PANTHER" id="PTHR45847:SF10">
    <property type="entry name" value="FATTY ACID AMIDE HYDROLASE 1"/>
    <property type="match status" value="1"/>
</dbReference>
<dbReference type="GO" id="GO:0004040">
    <property type="term" value="F:amidase activity"/>
    <property type="evidence" value="ECO:0007669"/>
    <property type="project" value="TreeGrafter"/>
</dbReference>
<dbReference type="PANTHER" id="PTHR45847">
    <property type="entry name" value="FATTY ACID AMIDE HYDROLASE"/>
    <property type="match status" value="1"/>
</dbReference>
<dbReference type="GO" id="GO:0017064">
    <property type="term" value="F:fatty acid amide hydrolase activity"/>
    <property type="evidence" value="ECO:0007669"/>
    <property type="project" value="TreeGrafter"/>
</dbReference>
<sequence length="74" mass="8442">MLTSGVVNVTKVSPEDDRKLKEEYPETDPWYRLAKDACKDCVGYPVNVQVAAPPYKEELVLRILRDIEIAVHPE</sequence>
<dbReference type="Gene3D" id="3.90.1300.10">
    <property type="entry name" value="Amidase signature (AS) domain"/>
    <property type="match status" value="1"/>
</dbReference>
<accession>A0A368G4Q2</accession>
<proteinExistence type="predicted"/>
<dbReference type="GO" id="GO:0009062">
    <property type="term" value="P:fatty acid catabolic process"/>
    <property type="evidence" value="ECO:0007669"/>
    <property type="project" value="TreeGrafter"/>
</dbReference>
<evidence type="ECO:0000313" key="1">
    <source>
        <dbReference type="EMBL" id="RCN38269.1"/>
    </source>
</evidence>
<dbReference type="AlphaFoldDB" id="A0A368G4Q2"/>